<dbReference type="SUPFAM" id="SSF51905">
    <property type="entry name" value="FAD/NAD(P)-binding domain"/>
    <property type="match status" value="1"/>
</dbReference>
<dbReference type="GO" id="GO:0016614">
    <property type="term" value="F:oxidoreductase activity, acting on CH-OH group of donors"/>
    <property type="evidence" value="ECO:0007669"/>
    <property type="project" value="InterPro"/>
</dbReference>
<evidence type="ECO:0000313" key="6">
    <source>
        <dbReference type="Proteomes" id="UP000070700"/>
    </source>
</evidence>
<dbReference type="InterPro" id="IPR000172">
    <property type="entry name" value="GMC_OxRdtase_N"/>
</dbReference>
<dbReference type="GO" id="GO:0050660">
    <property type="term" value="F:flavin adenine dinucleotide binding"/>
    <property type="evidence" value="ECO:0007669"/>
    <property type="project" value="InterPro"/>
</dbReference>
<dbReference type="AlphaFoldDB" id="A0A132B7T9"/>
<gene>
    <name evidence="5" type="ORF">LY89DRAFT_765748</name>
</gene>
<proteinExistence type="inferred from homology"/>
<dbReference type="STRING" id="149040.A0A132B7T9"/>
<sequence>MKLFQFLALVASIFAFTLASPVADEAETLQYEYIVVGSGAGGGPLACRLAMAGHTTLLIESGNDQAGNINISVPAYQGVVTNDPKIRWDMFVNHYQNQSRAMLDPKFTWEVSPFVYHVGPNPPPGATPLGILYPRAGTLGGCVTHNALIWITPHASDWNNIATITGDSTWEATNMDQYLDKVYEWLPVKPVSPAILLNDLKLVQHIAGAAEVMGEGPPLIGTAAALAVTLTVDPNSRINPNRDSTEGLFQVPLTMKLGTRTSVRDFIDNTVASGYPLTVRQNCHVTKINFDTSTPPIATGVSFLDGNSLFRASPLSGGTGTPGSATVTKEVIISAGTYNTPQLLKLSGIGPAAELESFGIPVINNLPGIGTNMQDRYEIPVNVVHGSDFSILNGCTFDGKPHDTCLTTWENNPHVFDARGTYESDGIAAAMIQRSNYAANTDADLFIFGGPVDFTGYFPDWNDAIVSDHKHFTWGTLKAHTRNTAGTVQLRSANALDPAVINFNYFDTGTTAGGADQLDLDAMVQGLNQSRAAYKAYNDYAILGGDSFVETEPGPSVQSTADIENYIKERAWGHHASCSCPIGADDNPNAVLDSQFRVRGVQNLRVVDASVFPAIPGVFIQSPIMMVSEKAADVILNG</sequence>
<feature type="chain" id="PRO_5007287939" evidence="3">
    <location>
        <begin position="20"/>
        <end position="638"/>
    </location>
</feature>
<name>A0A132B7T9_MOLSC</name>
<evidence type="ECO:0000256" key="3">
    <source>
        <dbReference type="SAM" id="SignalP"/>
    </source>
</evidence>
<dbReference type="Pfam" id="PF05199">
    <property type="entry name" value="GMC_oxred_C"/>
    <property type="match status" value="1"/>
</dbReference>
<dbReference type="InterPro" id="IPR012132">
    <property type="entry name" value="GMC_OxRdtase"/>
</dbReference>
<keyword evidence="6" id="KW-1185">Reference proteome</keyword>
<evidence type="ECO:0000256" key="2">
    <source>
        <dbReference type="PIRSR" id="PIRSR000137-2"/>
    </source>
</evidence>
<comment type="cofactor">
    <cofactor evidence="2">
        <name>FAD</name>
        <dbReference type="ChEBI" id="CHEBI:57692"/>
    </cofactor>
</comment>
<dbReference type="InterPro" id="IPR036188">
    <property type="entry name" value="FAD/NAD-bd_sf"/>
</dbReference>
<dbReference type="GeneID" id="28831413"/>
<evidence type="ECO:0000259" key="4">
    <source>
        <dbReference type="PROSITE" id="PS00624"/>
    </source>
</evidence>
<accession>A0A132B7T9</accession>
<dbReference type="SUPFAM" id="SSF54373">
    <property type="entry name" value="FAD-linked reductases, C-terminal domain"/>
    <property type="match status" value="1"/>
</dbReference>
<dbReference type="Gene3D" id="3.50.50.60">
    <property type="entry name" value="FAD/NAD(P)-binding domain"/>
    <property type="match status" value="1"/>
</dbReference>
<dbReference type="PIRSF" id="PIRSF000137">
    <property type="entry name" value="Alcohol_oxidase"/>
    <property type="match status" value="1"/>
</dbReference>
<dbReference type="InterPro" id="IPR007867">
    <property type="entry name" value="GMC_OxRtase_C"/>
</dbReference>
<reference evidence="5 6" key="1">
    <citation type="submission" date="2015-10" db="EMBL/GenBank/DDBJ databases">
        <title>Full genome of DAOMC 229536 Phialocephala scopiformis, a fungal endophyte of spruce producing the potent anti-insectan compound rugulosin.</title>
        <authorList>
            <consortium name="DOE Joint Genome Institute"/>
            <person name="Walker A.K."/>
            <person name="Frasz S.L."/>
            <person name="Seifert K.A."/>
            <person name="Miller J.D."/>
            <person name="Mondo S.J."/>
            <person name="Labutti K."/>
            <person name="Lipzen A."/>
            <person name="Dockter R."/>
            <person name="Kennedy M."/>
            <person name="Grigoriev I.V."/>
            <person name="Spatafora J.W."/>
        </authorList>
    </citation>
    <scope>NUCLEOTIDE SEQUENCE [LARGE SCALE GENOMIC DNA]</scope>
    <source>
        <strain evidence="5 6">CBS 120377</strain>
    </source>
</reference>
<evidence type="ECO:0000256" key="1">
    <source>
        <dbReference type="ARBA" id="ARBA00010790"/>
    </source>
</evidence>
<feature type="binding site" evidence="2">
    <location>
        <position position="285"/>
    </location>
    <ligand>
        <name>FAD</name>
        <dbReference type="ChEBI" id="CHEBI:57692"/>
    </ligand>
</feature>
<organism evidence="5 6">
    <name type="scientific">Mollisia scopiformis</name>
    <name type="common">Conifer needle endophyte fungus</name>
    <name type="synonym">Phialocephala scopiformis</name>
    <dbReference type="NCBI Taxonomy" id="149040"/>
    <lineage>
        <taxon>Eukaryota</taxon>
        <taxon>Fungi</taxon>
        <taxon>Dikarya</taxon>
        <taxon>Ascomycota</taxon>
        <taxon>Pezizomycotina</taxon>
        <taxon>Leotiomycetes</taxon>
        <taxon>Helotiales</taxon>
        <taxon>Mollisiaceae</taxon>
        <taxon>Mollisia</taxon>
    </lineage>
</organism>
<dbReference type="Pfam" id="PF00732">
    <property type="entry name" value="GMC_oxred_N"/>
    <property type="match status" value="1"/>
</dbReference>
<keyword evidence="2" id="KW-0274">FAD</keyword>
<dbReference type="InParanoid" id="A0A132B7T9"/>
<dbReference type="PROSITE" id="PS00624">
    <property type="entry name" value="GMC_OXRED_2"/>
    <property type="match status" value="1"/>
</dbReference>
<comment type="similarity">
    <text evidence="1">Belongs to the GMC oxidoreductase family.</text>
</comment>
<evidence type="ECO:0000313" key="5">
    <source>
        <dbReference type="EMBL" id="KUJ07747.1"/>
    </source>
</evidence>
<dbReference type="KEGG" id="psco:LY89DRAFT_765748"/>
<dbReference type="PANTHER" id="PTHR11552:SF100">
    <property type="entry name" value="DEHYDROGENASE, PUTATIVE (AFU_ORTHOLOGUE AFUA_5G00630)-RELATED"/>
    <property type="match status" value="1"/>
</dbReference>
<dbReference type="RefSeq" id="XP_018062102.1">
    <property type="nucleotide sequence ID" value="XM_018221687.1"/>
</dbReference>
<protein>
    <submittedName>
        <fullName evidence="5">Alcohol oxidase</fullName>
    </submittedName>
</protein>
<dbReference type="Proteomes" id="UP000070700">
    <property type="component" value="Unassembled WGS sequence"/>
</dbReference>
<dbReference type="OrthoDB" id="269227at2759"/>
<keyword evidence="3" id="KW-0732">Signal</keyword>
<dbReference type="Gene3D" id="3.30.560.10">
    <property type="entry name" value="Glucose Oxidase, domain 3"/>
    <property type="match status" value="1"/>
</dbReference>
<dbReference type="EMBL" id="KQ947438">
    <property type="protein sequence ID" value="KUJ07747.1"/>
    <property type="molecule type" value="Genomic_DNA"/>
</dbReference>
<feature type="domain" description="Glucose-methanol-choline oxidoreductase N-terminal" evidence="4">
    <location>
        <begin position="336"/>
        <end position="350"/>
    </location>
</feature>
<keyword evidence="2" id="KW-0285">Flavoprotein</keyword>
<dbReference type="PANTHER" id="PTHR11552">
    <property type="entry name" value="GLUCOSE-METHANOL-CHOLINE GMC OXIDOREDUCTASE"/>
    <property type="match status" value="1"/>
</dbReference>
<feature type="signal peptide" evidence="3">
    <location>
        <begin position="1"/>
        <end position="19"/>
    </location>
</feature>